<keyword evidence="1" id="KW-1133">Transmembrane helix</keyword>
<dbReference type="RefSeq" id="WP_143053945.1">
    <property type="nucleotide sequence ID" value="NZ_FNZR01000010.1"/>
</dbReference>
<dbReference type="InterPro" id="IPR045938">
    <property type="entry name" value="DUF6358"/>
</dbReference>
<evidence type="ECO:0000256" key="1">
    <source>
        <dbReference type="SAM" id="Phobius"/>
    </source>
</evidence>
<feature type="transmembrane region" description="Helical" evidence="1">
    <location>
        <begin position="5"/>
        <end position="23"/>
    </location>
</feature>
<keyword evidence="1" id="KW-0812">Transmembrane</keyword>
<dbReference type="STRING" id="332977.SAMN05421740_11019"/>
<dbReference type="AlphaFoldDB" id="A0A1H7T0M5"/>
<protein>
    <recommendedName>
        <fullName evidence="4">Sortase</fullName>
    </recommendedName>
</protein>
<dbReference type="EMBL" id="FNZR01000010">
    <property type="protein sequence ID" value="SEL78383.1"/>
    <property type="molecule type" value="Genomic_DNA"/>
</dbReference>
<keyword evidence="3" id="KW-1185">Reference proteome</keyword>
<accession>A0A1H7T0M5</accession>
<keyword evidence="1" id="KW-0472">Membrane</keyword>
<feature type="transmembrane region" description="Helical" evidence="1">
    <location>
        <begin position="29"/>
        <end position="47"/>
    </location>
</feature>
<organism evidence="2 3">
    <name type="scientific">Parapedobacter koreensis</name>
    <dbReference type="NCBI Taxonomy" id="332977"/>
    <lineage>
        <taxon>Bacteria</taxon>
        <taxon>Pseudomonadati</taxon>
        <taxon>Bacteroidota</taxon>
        <taxon>Sphingobacteriia</taxon>
        <taxon>Sphingobacteriales</taxon>
        <taxon>Sphingobacteriaceae</taxon>
        <taxon>Parapedobacter</taxon>
    </lineage>
</organism>
<proteinExistence type="predicted"/>
<evidence type="ECO:0000313" key="2">
    <source>
        <dbReference type="EMBL" id="SEL78383.1"/>
    </source>
</evidence>
<dbReference type="Proteomes" id="UP000198916">
    <property type="component" value="Unassembled WGS sequence"/>
</dbReference>
<gene>
    <name evidence="2" type="ORF">SAMN05421740_11019</name>
</gene>
<sequence>MKTHFLYNILLNIGLILMIFSVVAAYNSAMYPVLAIAVVIVCVLGYLKYRLLKQVRQMTKDKPTGQARARS</sequence>
<reference evidence="3" key="1">
    <citation type="submission" date="2016-10" db="EMBL/GenBank/DDBJ databases">
        <authorList>
            <person name="Varghese N."/>
            <person name="Submissions S."/>
        </authorList>
    </citation>
    <scope>NUCLEOTIDE SEQUENCE [LARGE SCALE GENOMIC DNA]</scope>
    <source>
        <strain evidence="3">Jip14</strain>
    </source>
</reference>
<dbReference type="Pfam" id="PF19885">
    <property type="entry name" value="DUF6358"/>
    <property type="match status" value="1"/>
</dbReference>
<name>A0A1H7T0M5_9SPHI</name>
<evidence type="ECO:0000313" key="3">
    <source>
        <dbReference type="Proteomes" id="UP000198916"/>
    </source>
</evidence>
<evidence type="ECO:0008006" key="4">
    <source>
        <dbReference type="Google" id="ProtNLM"/>
    </source>
</evidence>